<proteinExistence type="inferred from homology"/>
<dbReference type="SUPFAM" id="SSF56645">
    <property type="entry name" value="Acyl-CoA dehydrogenase NM domain-like"/>
    <property type="match status" value="1"/>
</dbReference>
<evidence type="ECO:0000256" key="1">
    <source>
        <dbReference type="ARBA" id="ARBA00009347"/>
    </source>
</evidence>
<dbReference type="InterPro" id="IPR009100">
    <property type="entry name" value="AcylCoA_DH/oxidase_NM_dom_sf"/>
</dbReference>
<gene>
    <name evidence="6" type="ORF">BJ998_006688</name>
</gene>
<organism evidence="6 7">
    <name type="scientific">Kutzneria kofuensis</name>
    <dbReference type="NCBI Taxonomy" id="103725"/>
    <lineage>
        <taxon>Bacteria</taxon>
        <taxon>Bacillati</taxon>
        <taxon>Actinomycetota</taxon>
        <taxon>Actinomycetes</taxon>
        <taxon>Pseudonocardiales</taxon>
        <taxon>Pseudonocardiaceae</taxon>
        <taxon>Kutzneria</taxon>
    </lineage>
</organism>
<dbReference type="InterPro" id="IPR009075">
    <property type="entry name" value="AcylCo_DH/oxidase_C"/>
</dbReference>
<name>A0A7W9NJC0_9PSEU</name>
<evidence type="ECO:0000256" key="4">
    <source>
        <dbReference type="ARBA" id="ARBA00023002"/>
    </source>
</evidence>
<dbReference type="Gene3D" id="2.40.110.10">
    <property type="entry name" value="Butyryl-CoA Dehydrogenase, subunit A, domain 2"/>
    <property type="match status" value="1"/>
</dbReference>
<reference evidence="6 7" key="1">
    <citation type="submission" date="2020-08" db="EMBL/GenBank/DDBJ databases">
        <title>Sequencing the genomes of 1000 actinobacteria strains.</title>
        <authorList>
            <person name="Klenk H.-P."/>
        </authorList>
    </citation>
    <scope>NUCLEOTIDE SEQUENCE [LARGE SCALE GENOMIC DNA]</scope>
    <source>
        <strain evidence="6 7">DSM 43851</strain>
    </source>
</reference>
<accession>A0A7W9NJC0</accession>
<dbReference type="EMBL" id="JACHIR010000001">
    <property type="protein sequence ID" value="MBB5895492.1"/>
    <property type="molecule type" value="Genomic_DNA"/>
</dbReference>
<protein>
    <recommendedName>
        <fullName evidence="5">Acyl-CoA dehydrogenase/oxidase C-terminal domain-containing protein</fullName>
    </recommendedName>
</protein>
<dbReference type="PANTHER" id="PTHR43884:SF20">
    <property type="entry name" value="ACYL-COA DEHYDROGENASE FADE28"/>
    <property type="match status" value="1"/>
</dbReference>
<evidence type="ECO:0000313" key="6">
    <source>
        <dbReference type="EMBL" id="MBB5895492.1"/>
    </source>
</evidence>
<feature type="domain" description="Acyl-CoA dehydrogenase/oxidase C-terminal" evidence="5">
    <location>
        <begin position="181"/>
        <end position="291"/>
    </location>
</feature>
<dbReference type="SUPFAM" id="SSF47203">
    <property type="entry name" value="Acyl-CoA dehydrogenase C-terminal domain-like"/>
    <property type="match status" value="1"/>
</dbReference>
<evidence type="ECO:0000313" key="7">
    <source>
        <dbReference type="Proteomes" id="UP000585638"/>
    </source>
</evidence>
<dbReference type="Gene3D" id="1.20.140.10">
    <property type="entry name" value="Butyryl-CoA Dehydrogenase, subunit A, domain 3"/>
    <property type="match status" value="1"/>
</dbReference>
<dbReference type="RefSeq" id="WP_184867277.1">
    <property type="nucleotide sequence ID" value="NZ_BAAAWY010000098.1"/>
</dbReference>
<dbReference type="Proteomes" id="UP000585638">
    <property type="component" value="Unassembled WGS sequence"/>
</dbReference>
<dbReference type="AlphaFoldDB" id="A0A7W9NJC0"/>
<evidence type="ECO:0000259" key="5">
    <source>
        <dbReference type="Pfam" id="PF00441"/>
    </source>
</evidence>
<dbReference type="Pfam" id="PF00441">
    <property type="entry name" value="Acyl-CoA_dh_1"/>
    <property type="match status" value="1"/>
</dbReference>
<dbReference type="PANTHER" id="PTHR43884">
    <property type="entry name" value="ACYL-COA DEHYDROGENASE"/>
    <property type="match status" value="1"/>
</dbReference>
<dbReference type="InterPro" id="IPR046373">
    <property type="entry name" value="Acyl-CoA_Oxase/DH_mid-dom_sf"/>
</dbReference>
<evidence type="ECO:0000256" key="3">
    <source>
        <dbReference type="ARBA" id="ARBA00022827"/>
    </source>
</evidence>
<keyword evidence="4" id="KW-0560">Oxidoreductase</keyword>
<evidence type="ECO:0000256" key="2">
    <source>
        <dbReference type="ARBA" id="ARBA00022630"/>
    </source>
</evidence>
<dbReference type="InterPro" id="IPR036250">
    <property type="entry name" value="AcylCo_DH-like_C"/>
</dbReference>
<dbReference type="GO" id="GO:0003995">
    <property type="term" value="F:acyl-CoA dehydrogenase activity"/>
    <property type="evidence" value="ECO:0007669"/>
    <property type="project" value="TreeGrafter"/>
</dbReference>
<keyword evidence="2" id="KW-0285">Flavoprotein</keyword>
<comment type="similarity">
    <text evidence="1">Belongs to the acyl-CoA dehydrogenase family.</text>
</comment>
<sequence length="312" mass="33077">MDFTLDDTRVTLREVAADVFRDAPEAAWSTLVTPDMDVLSAMVVLTEAGRAATPLSGLALGVLPLARHGIEVPDGSRVTAALHEPSDPMTSRPRTTARGGVINGVKIGVPDAVGAYRILVPVTTDEGAAVALVDPASPGVTPNPAPTSTGNPEFSLHLVDVPYERTFDGLADLHRLALAGACATADGALAAVLELTRKHVATREQFGRPLATFQAVAQQIADVYISARTLHLATWSACWRLAEGLDAESDVDIAAHWVAEELLPAIRTCHHLHGGLGLDVTYPLHRYYSLAKDLVRSIGGARHRLEALCTSN</sequence>
<comment type="caution">
    <text evidence="6">The sequence shown here is derived from an EMBL/GenBank/DDBJ whole genome shotgun (WGS) entry which is preliminary data.</text>
</comment>
<keyword evidence="3" id="KW-0274">FAD</keyword>
<keyword evidence="7" id="KW-1185">Reference proteome</keyword>